<dbReference type="GO" id="GO:0004573">
    <property type="term" value="F:Glc3Man9GlcNAc2 oligosaccharide glucosidase activity"/>
    <property type="evidence" value="ECO:0007669"/>
    <property type="project" value="InterPro"/>
</dbReference>
<keyword evidence="3 5" id="KW-0326">Glycosidase</keyword>
<dbReference type="SUPFAM" id="SSF48208">
    <property type="entry name" value="Six-hairpin glycosidases"/>
    <property type="match status" value="1"/>
</dbReference>
<accession>A0A0B8QAT1</accession>
<dbReference type="AlphaFoldDB" id="A0A0B8QAT1"/>
<feature type="domain" description="Mannosylglycerate hydrolase MGH1-like glycoside hydrolase" evidence="4">
    <location>
        <begin position="3"/>
        <end position="93"/>
    </location>
</feature>
<dbReference type="PANTHER" id="PTHR10412:SF11">
    <property type="entry name" value="MANNOSYL-OLIGOSACCHARIDE GLUCOSIDASE"/>
    <property type="match status" value="1"/>
</dbReference>
<evidence type="ECO:0000259" key="4">
    <source>
        <dbReference type="Pfam" id="PF22422"/>
    </source>
</evidence>
<dbReference type="GO" id="GO:0009311">
    <property type="term" value="P:oligosaccharide metabolic process"/>
    <property type="evidence" value="ECO:0007669"/>
    <property type="project" value="InterPro"/>
</dbReference>
<comment type="caution">
    <text evidence="5">The sequence shown here is derived from an EMBL/GenBank/DDBJ whole genome shotgun (WGS) entry which is preliminary data.</text>
</comment>
<dbReference type="EMBL" id="BBSC01000004">
    <property type="protein sequence ID" value="GAM75721.1"/>
    <property type="molecule type" value="Genomic_DNA"/>
</dbReference>
<dbReference type="EC" id="3.2.1.28" evidence="5"/>
<keyword evidence="2 5" id="KW-0378">Hydrolase</keyword>
<evidence type="ECO:0000313" key="6">
    <source>
        <dbReference type="Proteomes" id="UP000031666"/>
    </source>
</evidence>
<dbReference type="Gene3D" id="1.50.10.10">
    <property type="match status" value="1"/>
</dbReference>
<evidence type="ECO:0000256" key="1">
    <source>
        <dbReference type="ARBA" id="ARBA00010833"/>
    </source>
</evidence>
<dbReference type="InterPro" id="IPR004888">
    <property type="entry name" value="Glycoside_hydrolase_63"/>
</dbReference>
<dbReference type="InterPro" id="IPR012341">
    <property type="entry name" value="6hp_glycosidase-like_sf"/>
</dbReference>
<dbReference type="STRING" id="1481914.JCM19241_3633"/>
<reference evidence="5 6" key="1">
    <citation type="submission" date="2015-01" db="EMBL/GenBank/DDBJ databases">
        <title>Vibrio sp. C94 JCM 19241 whole genome shotgun sequence.</title>
        <authorList>
            <person name="Sawabe T."/>
            <person name="Meirelles P."/>
            <person name="Feng G."/>
            <person name="Sayaka M."/>
            <person name="Hattori M."/>
            <person name="Ohkuma M."/>
        </authorList>
    </citation>
    <scope>NUCLEOTIDE SEQUENCE [LARGE SCALE GENOMIC DNA]</scope>
    <source>
        <strain evidence="6">JCM 19241</strain>
    </source>
</reference>
<dbReference type="InterPro" id="IPR008928">
    <property type="entry name" value="6-hairpin_glycosidase_sf"/>
</dbReference>
<dbReference type="Pfam" id="PF22422">
    <property type="entry name" value="MGH1-like_GH"/>
    <property type="match status" value="1"/>
</dbReference>
<evidence type="ECO:0000256" key="3">
    <source>
        <dbReference type="ARBA" id="ARBA00023295"/>
    </source>
</evidence>
<evidence type="ECO:0000256" key="2">
    <source>
        <dbReference type="ARBA" id="ARBA00022801"/>
    </source>
</evidence>
<dbReference type="GO" id="GO:0004555">
    <property type="term" value="F:alpha,alpha-trehalase activity"/>
    <property type="evidence" value="ECO:0007669"/>
    <property type="project" value="UniProtKB-EC"/>
</dbReference>
<dbReference type="GO" id="GO:0006487">
    <property type="term" value="P:protein N-linked glycosylation"/>
    <property type="evidence" value="ECO:0007669"/>
    <property type="project" value="TreeGrafter"/>
</dbReference>
<organism evidence="5 6">
    <name type="scientific">Vibrio ishigakensis</name>
    <dbReference type="NCBI Taxonomy" id="1481914"/>
    <lineage>
        <taxon>Bacteria</taxon>
        <taxon>Pseudomonadati</taxon>
        <taxon>Pseudomonadota</taxon>
        <taxon>Gammaproteobacteria</taxon>
        <taxon>Vibrionales</taxon>
        <taxon>Vibrionaceae</taxon>
        <taxon>Vibrio</taxon>
    </lineage>
</organism>
<proteinExistence type="inferred from homology"/>
<gene>
    <name evidence="5" type="ORF">JCM19241_3633</name>
</gene>
<sequence>MQSFIAHLDDERSFKRPHRIPTMSADCEHYTDNGDYWRGGVWAPTNYMVLKGLEKHGYHDLAFDIALNHVQHVANIFDETGTIWENYSPELGRQGIPAKSDFVGWGGLSLVSILIEFVFGIKMDVPNRSLTIHLKLDDAFSLKGLKFGNLGSLDIDVLPASKATGAERVRISADFPLEIVIY</sequence>
<name>A0A0B8QAT1_9VIBR</name>
<evidence type="ECO:0000313" key="5">
    <source>
        <dbReference type="EMBL" id="GAM75721.1"/>
    </source>
</evidence>
<protein>
    <submittedName>
        <fullName evidence="5">Trehalase</fullName>
        <ecNumber evidence="5">3.2.1.28</ecNumber>
    </submittedName>
</protein>
<dbReference type="Proteomes" id="UP000031666">
    <property type="component" value="Unassembled WGS sequence"/>
</dbReference>
<dbReference type="InterPro" id="IPR054491">
    <property type="entry name" value="MGH1-like_GH"/>
</dbReference>
<dbReference type="PANTHER" id="PTHR10412">
    <property type="entry name" value="MANNOSYL-OLIGOSACCHARIDE GLUCOSIDASE"/>
    <property type="match status" value="1"/>
</dbReference>
<reference evidence="5 6" key="2">
    <citation type="submission" date="2015-01" db="EMBL/GenBank/DDBJ databases">
        <authorList>
            <consortium name="NBRP consortium"/>
            <person name="Sawabe T."/>
            <person name="Meirelles P."/>
            <person name="Feng G."/>
            <person name="Sayaka M."/>
            <person name="Hattori M."/>
            <person name="Ohkuma M."/>
        </authorList>
    </citation>
    <scope>NUCLEOTIDE SEQUENCE [LARGE SCALE GENOMIC DNA]</scope>
    <source>
        <strain evidence="6">JCM 19241</strain>
    </source>
</reference>
<comment type="similarity">
    <text evidence="1">Belongs to the glycosyl hydrolase 63 family.</text>
</comment>